<keyword evidence="2" id="KW-1185">Reference proteome</keyword>
<dbReference type="RefSeq" id="WP_161663094.1">
    <property type="nucleotide sequence ID" value="NZ_JAAAPK010000008.1"/>
</dbReference>
<sequence>MRWSQMGLVVGMLACAGTSNQRPVSVSEVARTEAAPASALLTVLAKDAEGRPLPHIEFRIREAMADHPEVIWGMTDAQGKTGLTVPPGWYVFTAEALGYQTFVDPDVRFGREHPATVTMTLRSSKSVPGRVVDGADQPIRAVSLSWIPADTTAPRLDLVGNPDGTFQFEGMGPGPGVLLARRKGYSDERWAYDARPSELKLILREQGTLRVTAFDPKGRPVGSPRVEVKALDPVAKEGAWIDEHVKDARMYRGLEAGRYRVTFTHPLDGNAEWSTSSEVEVVAGQTRELALRFEGVVERAPLRGRVIDASGRPVADVWLSASSGDPKKDAFASEDSTRTDAQGRFTLEHLPRGPVRVEVSSGIVKVEFGPEAKDVLLERRPRPFVEGRVLGPDGKALTRFKVNSDTYEDPEGRYRYTLEGPGPAGLVFEAEGLASTRMRVDPREERTALPDVSLEAGRTVRVRLVRENGQPAVSKGRMDLHPLPGRESTFSWFQTFRIVDADGRDVLENVPREPFILDAETEEDGTASQPLGADVEEVTMRLSPEATLAGTMVDEVGRPLQGLSLMTGCEVYPDRVPVTDAEGRFSLSVVPERECVLSVYQYKDPGGWPMPPLRVFWPLRFNSGRPGETVRVELRPRTGPAAVQVSFPDAGEWDRVILVPGDVPMPSTAEAMNALIASAAEPDSAPAEQRPERQVENWFYRAWGEPRFSQLPLGRYTVFVLGSRNGVFVLRYPVNLTEPGVHRFETKRAVVGGVHFVH</sequence>
<dbReference type="PROSITE" id="PS51257">
    <property type="entry name" value="PROKAR_LIPOPROTEIN"/>
    <property type="match status" value="1"/>
</dbReference>
<evidence type="ECO:0008006" key="3">
    <source>
        <dbReference type="Google" id="ProtNLM"/>
    </source>
</evidence>
<dbReference type="Proteomes" id="UP000537825">
    <property type="component" value="Unassembled WGS sequence"/>
</dbReference>
<evidence type="ECO:0000313" key="2">
    <source>
        <dbReference type="Proteomes" id="UP000537825"/>
    </source>
</evidence>
<evidence type="ECO:0000313" key="1">
    <source>
        <dbReference type="EMBL" id="NBC43453.1"/>
    </source>
</evidence>
<dbReference type="AlphaFoldDB" id="A0A7X5BVP8"/>
<proteinExistence type="predicted"/>
<dbReference type="SUPFAM" id="SSF49464">
    <property type="entry name" value="Carboxypeptidase regulatory domain-like"/>
    <property type="match status" value="1"/>
</dbReference>
<dbReference type="Pfam" id="PF13620">
    <property type="entry name" value="CarboxypepD_reg"/>
    <property type="match status" value="1"/>
</dbReference>
<comment type="caution">
    <text evidence="1">The sequence shown here is derived from an EMBL/GenBank/DDBJ whole genome shotgun (WGS) entry which is preliminary data.</text>
</comment>
<protein>
    <recommendedName>
        <fullName evidence="3">Carboxypeptidase regulatory-like domain-containing protein</fullName>
    </recommendedName>
</protein>
<dbReference type="Gene3D" id="2.60.40.1120">
    <property type="entry name" value="Carboxypeptidase-like, regulatory domain"/>
    <property type="match status" value="1"/>
</dbReference>
<dbReference type="SUPFAM" id="SSF49452">
    <property type="entry name" value="Starch-binding domain-like"/>
    <property type="match status" value="1"/>
</dbReference>
<gene>
    <name evidence="1" type="ORF">GTZ93_26985</name>
</gene>
<dbReference type="InterPro" id="IPR013784">
    <property type="entry name" value="Carb-bd-like_fold"/>
</dbReference>
<dbReference type="GO" id="GO:0030246">
    <property type="term" value="F:carbohydrate binding"/>
    <property type="evidence" value="ECO:0007669"/>
    <property type="project" value="InterPro"/>
</dbReference>
<organism evidence="1 2">
    <name type="scientific">Corallococcus exiguus</name>
    <dbReference type="NCBI Taxonomy" id="83462"/>
    <lineage>
        <taxon>Bacteria</taxon>
        <taxon>Pseudomonadati</taxon>
        <taxon>Myxococcota</taxon>
        <taxon>Myxococcia</taxon>
        <taxon>Myxococcales</taxon>
        <taxon>Cystobacterineae</taxon>
        <taxon>Myxococcaceae</taxon>
        <taxon>Corallococcus</taxon>
    </lineage>
</organism>
<name>A0A7X5BVP8_9BACT</name>
<reference evidence="1 2" key="1">
    <citation type="submission" date="2020-01" db="EMBL/GenBank/DDBJ databases">
        <title>The draft genome sequence of Corallococcus exiguus DSM 14696.</title>
        <authorList>
            <person name="Zhang X."/>
            <person name="Zhu H."/>
        </authorList>
    </citation>
    <scope>NUCLEOTIDE SEQUENCE [LARGE SCALE GENOMIC DNA]</scope>
    <source>
        <strain evidence="1 2">DSM 14696</strain>
    </source>
</reference>
<dbReference type="EMBL" id="JAAAPK010000008">
    <property type="protein sequence ID" value="NBC43453.1"/>
    <property type="molecule type" value="Genomic_DNA"/>
</dbReference>
<accession>A0A7X5BVP8</accession>
<dbReference type="InterPro" id="IPR008969">
    <property type="entry name" value="CarboxyPept-like_regulatory"/>
</dbReference>